<keyword evidence="4" id="KW-1185">Reference proteome</keyword>
<evidence type="ECO:0000313" key="3">
    <source>
        <dbReference type="EMBL" id="MFC5910357.1"/>
    </source>
</evidence>
<dbReference type="PROSITE" id="PS51318">
    <property type="entry name" value="TAT"/>
    <property type="match status" value="1"/>
</dbReference>
<dbReference type="EMBL" id="JBHSQJ010000112">
    <property type="protein sequence ID" value="MFC5910357.1"/>
    <property type="molecule type" value="Genomic_DNA"/>
</dbReference>
<feature type="domain" description="N,N-dimethylformamidase beta subunit-like C-terminal" evidence="2">
    <location>
        <begin position="105"/>
        <end position="483"/>
    </location>
</feature>
<dbReference type="InterPro" id="IPR046540">
    <property type="entry name" value="DMFA2_C"/>
</dbReference>
<protein>
    <submittedName>
        <fullName evidence="3">N,N-dimethylformamidase beta subunit family domain-containing protein</fullName>
    </submittedName>
</protein>
<dbReference type="Proteomes" id="UP001596174">
    <property type="component" value="Unassembled WGS sequence"/>
</dbReference>
<organism evidence="3 4">
    <name type="scientific">Streptacidiphilus monticola</name>
    <dbReference type="NCBI Taxonomy" id="2161674"/>
    <lineage>
        <taxon>Bacteria</taxon>
        <taxon>Bacillati</taxon>
        <taxon>Actinomycetota</taxon>
        <taxon>Actinomycetes</taxon>
        <taxon>Kitasatosporales</taxon>
        <taxon>Streptomycetaceae</taxon>
        <taxon>Streptacidiphilus</taxon>
    </lineage>
</organism>
<dbReference type="PROSITE" id="PS51257">
    <property type="entry name" value="PROKAR_LIPOPROTEIN"/>
    <property type="match status" value="1"/>
</dbReference>
<evidence type="ECO:0000256" key="1">
    <source>
        <dbReference type="SAM" id="MobiDB-lite"/>
    </source>
</evidence>
<dbReference type="Pfam" id="PF20254">
    <property type="entry name" value="DMFA2_C"/>
    <property type="match status" value="1"/>
</dbReference>
<evidence type="ECO:0000313" key="4">
    <source>
        <dbReference type="Proteomes" id="UP001596174"/>
    </source>
</evidence>
<proteinExistence type="predicted"/>
<feature type="region of interest" description="Disordered" evidence="1">
    <location>
        <begin position="27"/>
        <end position="75"/>
    </location>
</feature>
<dbReference type="InterPro" id="IPR006311">
    <property type="entry name" value="TAT_signal"/>
</dbReference>
<reference evidence="4" key="1">
    <citation type="journal article" date="2019" name="Int. J. Syst. Evol. Microbiol.">
        <title>The Global Catalogue of Microorganisms (GCM) 10K type strain sequencing project: providing services to taxonomists for standard genome sequencing and annotation.</title>
        <authorList>
            <consortium name="The Broad Institute Genomics Platform"/>
            <consortium name="The Broad Institute Genome Sequencing Center for Infectious Disease"/>
            <person name="Wu L."/>
            <person name="Ma J."/>
        </authorList>
    </citation>
    <scope>NUCLEOTIDE SEQUENCE [LARGE SCALE GENOMIC DNA]</scope>
    <source>
        <strain evidence="4">JCM 4816</strain>
    </source>
</reference>
<sequence>MAPIDRRTALGALGAGAALVTAGCAATPKDAKARPEPTTYVGHTGANPVSRENARTGSAAWKIKSPLRSSRDEGGQIQGYASATSVAPGDPISFHLSVRPGGPFRIEIYRRGWYGGTGGRLLATSPQLRGSPQPIPQPAAGTREIDCTWPASWTLDIPRHWISGHYLAVFTSAAGYRAYTQFVVREETRRSDFLVVVPFTTYQAYNAWPLDGHTGRNLYTGYDAHGKLAGLPQRSYKVSFNRPYCHNGLAEHADIDLNFTTWAEQNGYDLTYASSLDLHQGRIRPDRYRALVFPGHDEYWTLPMRQVLEQALDRDVHVAFLSSNPVYWRARFEAAQGTPDRVMACYKYIPDPAARTEGPTNMWRSQGKDHALAEQGLIGVQYNGVVKGEVPLVVRQSDHWLWRGTGVRDGDSIPGLVGVEGDGFDPRMPRPKAAVHAFLSHSPYTDRMNGSHQIQQTSCYETGSGTVVFAAGTFNWTRALADPAHTDPRVQTVTRNLFTRLLHTT</sequence>
<comment type="caution">
    <text evidence="3">The sequence shown here is derived from an EMBL/GenBank/DDBJ whole genome shotgun (WGS) entry which is preliminary data.</text>
</comment>
<accession>A0ABW1G9S6</accession>
<gene>
    <name evidence="3" type="ORF">ACFP3V_24440</name>
</gene>
<name>A0ABW1G9S6_9ACTN</name>
<dbReference type="RefSeq" id="WP_380587378.1">
    <property type="nucleotide sequence ID" value="NZ_JBHSQJ010000112.1"/>
</dbReference>
<evidence type="ECO:0000259" key="2">
    <source>
        <dbReference type="Pfam" id="PF20254"/>
    </source>
</evidence>